<evidence type="ECO:0000313" key="2">
    <source>
        <dbReference type="EMBL" id="OGC43479.1"/>
    </source>
</evidence>
<dbReference type="AlphaFoldDB" id="A0A1F4UEW8"/>
<gene>
    <name evidence="2" type="ORF">A2Y85_00110</name>
</gene>
<accession>A0A1F4UEW8</accession>
<evidence type="ECO:0000313" key="3">
    <source>
        <dbReference type="Proteomes" id="UP000177025"/>
    </source>
</evidence>
<comment type="caution">
    <text evidence="2">The sequence shown here is derived from an EMBL/GenBank/DDBJ whole genome shotgun (WGS) entry which is preliminary data.</text>
</comment>
<proteinExistence type="predicted"/>
<sequence>MFRNTKSEALQPLQRRINEADPPLAENSKQYLNSKFQYSKLFEELKNWLIEICLEIRISKLEFDEHREI</sequence>
<protein>
    <submittedName>
        <fullName evidence="2">Uncharacterized protein</fullName>
    </submittedName>
</protein>
<organism evidence="2 3">
    <name type="scientific">candidate division WOR-3 bacterium RBG_13_43_14</name>
    <dbReference type="NCBI Taxonomy" id="1802590"/>
    <lineage>
        <taxon>Bacteria</taxon>
        <taxon>Bacteria division WOR-3</taxon>
    </lineage>
</organism>
<dbReference type="EMBL" id="MEUM01000019">
    <property type="protein sequence ID" value="OGC43479.1"/>
    <property type="molecule type" value="Genomic_DNA"/>
</dbReference>
<dbReference type="Proteomes" id="UP000177025">
    <property type="component" value="Unassembled WGS sequence"/>
</dbReference>
<evidence type="ECO:0000256" key="1">
    <source>
        <dbReference type="SAM" id="MobiDB-lite"/>
    </source>
</evidence>
<name>A0A1F4UEW8_UNCW3</name>
<reference evidence="2 3" key="1">
    <citation type="journal article" date="2016" name="Nat. Commun.">
        <title>Thousands of microbial genomes shed light on interconnected biogeochemical processes in an aquifer system.</title>
        <authorList>
            <person name="Anantharaman K."/>
            <person name="Brown C.T."/>
            <person name="Hug L.A."/>
            <person name="Sharon I."/>
            <person name="Castelle C.J."/>
            <person name="Probst A.J."/>
            <person name="Thomas B.C."/>
            <person name="Singh A."/>
            <person name="Wilkins M.J."/>
            <person name="Karaoz U."/>
            <person name="Brodie E.L."/>
            <person name="Williams K.H."/>
            <person name="Hubbard S.S."/>
            <person name="Banfield J.F."/>
        </authorList>
    </citation>
    <scope>NUCLEOTIDE SEQUENCE [LARGE SCALE GENOMIC DNA]</scope>
</reference>
<feature type="region of interest" description="Disordered" evidence="1">
    <location>
        <begin position="1"/>
        <end position="22"/>
    </location>
</feature>